<feature type="transmembrane region" description="Helical" evidence="2">
    <location>
        <begin position="177"/>
        <end position="201"/>
    </location>
</feature>
<keyword evidence="2" id="KW-0472">Membrane</keyword>
<keyword evidence="2" id="KW-0812">Transmembrane</keyword>
<name>A0A8H7D8R4_9AGAR</name>
<evidence type="ECO:0000313" key="3">
    <source>
        <dbReference type="EMBL" id="KAF7363028.1"/>
    </source>
</evidence>
<gene>
    <name evidence="3" type="ORF">MVEN_00654600</name>
</gene>
<feature type="transmembrane region" description="Helical" evidence="2">
    <location>
        <begin position="69"/>
        <end position="91"/>
    </location>
</feature>
<feature type="compositionally biased region" description="Polar residues" evidence="1">
    <location>
        <begin position="1"/>
        <end position="10"/>
    </location>
</feature>
<organism evidence="3 4">
    <name type="scientific">Mycena venus</name>
    <dbReference type="NCBI Taxonomy" id="2733690"/>
    <lineage>
        <taxon>Eukaryota</taxon>
        <taxon>Fungi</taxon>
        <taxon>Dikarya</taxon>
        <taxon>Basidiomycota</taxon>
        <taxon>Agaricomycotina</taxon>
        <taxon>Agaricomycetes</taxon>
        <taxon>Agaricomycetidae</taxon>
        <taxon>Agaricales</taxon>
        <taxon>Marasmiineae</taxon>
        <taxon>Mycenaceae</taxon>
        <taxon>Mycena</taxon>
    </lineage>
</organism>
<comment type="caution">
    <text evidence="3">The sequence shown here is derived from an EMBL/GenBank/DDBJ whole genome shotgun (WGS) entry which is preliminary data.</text>
</comment>
<keyword evidence="2" id="KW-1133">Transmembrane helix</keyword>
<evidence type="ECO:0000256" key="1">
    <source>
        <dbReference type="SAM" id="MobiDB-lite"/>
    </source>
</evidence>
<keyword evidence="4" id="KW-1185">Reference proteome</keyword>
<dbReference type="Proteomes" id="UP000620124">
    <property type="component" value="Unassembled WGS sequence"/>
</dbReference>
<proteinExistence type="predicted"/>
<reference evidence="3" key="1">
    <citation type="submission" date="2020-05" db="EMBL/GenBank/DDBJ databases">
        <title>Mycena genomes resolve the evolution of fungal bioluminescence.</title>
        <authorList>
            <person name="Tsai I.J."/>
        </authorList>
    </citation>
    <scope>NUCLEOTIDE SEQUENCE</scope>
    <source>
        <strain evidence="3">CCC161011</strain>
    </source>
</reference>
<protein>
    <submittedName>
        <fullName evidence="3">Uncharacterized protein</fullName>
    </submittedName>
</protein>
<feature type="region of interest" description="Disordered" evidence="1">
    <location>
        <begin position="1"/>
        <end position="30"/>
    </location>
</feature>
<sequence>MGSLTISHAPSPTIRPMKDSFQRGGPSSSDLTLNHSSLGDKGLVDDASKTLLPQNDTTTRKSLFQRCSLGILCLVLHSGLVLLHLVLLIIGARRIEHNLVFSIENQAKISFLVTALSTGIGIVYFSSALFVTQKLAMHHNLRAYQTLTATHDNIYSWTGLGSALATLYRQLEVRVSLFGPISVACYLICISLLHITTPAIFSVPGFNTSTPLTVQTLGLPEWNTSVNVEATGAFADIALQFFPWMGTLEESQKIGLFNGSLYETLADVSPGRGWGPVSATGFNITCGYLPGVNNGMTGPGEWNISLTFPDNFVAEAYIAGSGPNIITSNVLSDPPNNSVVLYTTNAVLDSEGRQGFSVELTPSMNYSITHLQFLQCWRTLVPQEGTVNGESGQLDASHLQPSIYKTKSSWKQYSDSLFSPADSTLVGGKYGM</sequence>
<dbReference type="OrthoDB" id="2644397at2759"/>
<accession>A0A8H7D8R4</accession>
<evidence type="ECO:0000313" key="4">
    <source>
        <dbReference type="Proteomes" id="UP000620124"/>
    </source>
</evidence>
<dbReference type="EMBL" id="JACAZI010000004">
    <property type="protein sequence ID" value="KAF7363028.1"/>
    <property type="molecule type" value="Genomic_DNA"/>
</dbReference>
<feature type="transmembrane region" description="Helical" evidence="2">
    <location>
        <begin position="111"/>
        <end position="132"/>
    </location>
</feature>
<dbReference type="AlphaFoldDB" id="A0A8H7D8R4"/>
<evidence type="ECO:0000256" key="2">
    <source>
        <dbReference type="SAM" id="Phobius"/>
    </source>
</evidence>